<dbReference type="Proteomes" id="UP001300502">
    <property type="component" value="Unassembled WGS sequence"/>
</dbReference>
<feature type="domain" description="S1 motif" evidence="5">
    <location>
        <begin position="17"/>
        <end position="88"/>
    </location>
</feature>
<comment type="similarity">
    <text evidence="1">Belongs to the eIF-2-alpha family.</text>
</comment>
<reference evidence="6 7" key="1">
    <citation type="submission" date="2022-07" db="EMBL/GenBank/DDBJ databases">
        <title>Genome-wide signatures of adaptation to extreme environments.</title>
        <authorList>
            <person name="Cho C.H."/>
            <person name="Yoon H.S."/>
        </authorList>
    </citation>
    <scope>NUCLEOTIDE SEQUENCE [LARGE SCALE GENOMIC DNA]</scope>
    <source>
        <strain evidence="6 7">108.79 E11</strain>
    </source>
</reference>
<dbReference type="Gene3D" id="3.30.70.1130">
    <property type="entry name" value="EIF_2_alpha"/>
    <property type="match status" value="1"/>
</dbReference>
<feature type="region of interest" description="Disordered" evidence="4">
    <location>
        <begin position="281"/>
        <end position="313"/>
    </location>
</feature>
<dbReference type="Gene3D" id="1.10.150.190">
    <property type="entry name" value="Translation initiation factor 2, subunit 1, domain 2"/>
    <property type="match status" value="1"/>
</dbReference>
<keyword evidence="7" id="KW-1185">Reference proteome</keyword>
<dbReference type="GO" id="GO:0003723">
    <property type="term" value="F:RNA binding"/>
    <property type="evidence" value="ECO:0007669"/>
    <property type="project" value="InterPro"/>
</dbReference>
<dbReference type="PROSITE" id="PS50126">
    <property type="entry name" value="S1"/>
    <property type="match status" value="1"/>
</dbReference>
<dbReference type="SUPFAM" id="SSF116742">
    <property type="entry name" value="eIF2alpha middle domain-like"/>
    <property type="match status" value="1"/>
</dbReference>
<dbReference type="Pfam" id="PF07541">
    <property type="entry name" value="EIF_2_alpha"/>
    <property type="match status" value="1"/>
</dbReference>
<dbReference type="GO" id="GO:0043022">
    <property type="term" value="F:ribosome binding"/>
    <property type="evidence" value="ECO:0007669"/>
    <property type="project" value="TreeGrafter"/>
</dbReference>
<dbReference type="FunFam" id="2.40.50.140:FF:000015">
    <property type="entry name" value="Eukaryotic translation initiation factor 2 subunit alpha"/>
    <property type="match status" value="1"/>
</dbReference>
<dbReference type="InterPro" id="IPR003029">
    <property type="entry name" value="S1_domain"/>
</dbReference>
<feature type="compositionally biased region" description="Acidic residues" evidence="4">
    <location>
        <begin position="294"/>
        <end position="313"/>
    </location>
</feature>
<dbReference type="SUPFAM" id="SSF110993">
    <property type="entry name" value="eIF-2-alpha, C-terminal domain"/>
    <property type="match status" value="1"/>
</dbReference>
<dbReference type="GO" id="GO:0005850">
    <property type="term" value="C:eukaryotic translation initiation factor 2 complex"/>
    <property type="evidence" value="ECO:0007669"/>
    <property type="project" value="TreeGrafter"/>
</dbReference>
<dbReference type="PANTHER" id="PTHR10602:SF0">
    <property type="entry name" value="EUKARYOTIC TRANSLATION INITIATION FACTOR 2 SUBUNIT 1"/>
    <property type="match status" value="1"/>
</dbReference>
<evidence type="ECO:0000256" key="4">
    <source>
        <dbReference type="SAM" id="MobiDB-lite"/>
    </source>
</evidence>
<comment type="caution">
    <text evidence="6">The sequence shown here is derived from an EMBL/GenBank/DDBJ whole genome shotgun (WGS) entry which is preliminary data.</text>
</comment>
<dbReference type="SMART" id="SM00316">
    <property type="entry name" value="S1"/>
    <property type="match status" value="1"/>
</dbReference>
<evidence type="ECO:0000256" key="3">
    <source>
        <dbReference type="ARBA" id="ARBA00022917"/>
    </source>
</evidence>
<dbReference type="GO" id="GO:0003743">
    <property type="term" value="F:translation initiation factor activity"/>
    <property type="evidence" value="ECO:0007669"/>
    <property type="project" value="UniProtKB-KW"/>
</dbReference>
<dbReference type="EMBL" id="JANCYU010000027">
    <property type="protein sequence ID" value="KAK4525034.1"/>
    <property type="molecule type" value="Genomic_DNA"/>
</dbReference>
<dbReference type="AlphaFoldDB" id="A0AAV9ICJ4"/>
<dbReference type="InterPro" id="IPR024054">
    <property type="entry name" value="TIF2_asu_middle_sf"/>
</dbReference>
<organism evidence="6 7">
    <name type="scientific">Galdieria yellowstonensis</name>
    <dbReference type="NCBI Taxonomy" id="3028027"/>
    <lineage>
        <taxon>Eukaryota</taxon>
        <taxon>Rhodophyta</taxon>
        <taxon>Bangiophyceae</taxon>
        <taxon>Galdieriales</taxon>
        <taxon>Galdieriaceae</taxon>
        <taxon>Galdieria</taxon>
    </lineage>
</organism>
<dbReference type="Gene3D" id="2.40.50.140">
    <property type="entry name" value="Nucleic acid-binding proteins"/>
    <property type="match status" value="1"/>
</dbReference>
<evidence type="ECO:0000259" key="5">
    <source>
        <dbReference type="PROSITE" id="PS50126"/>
    </source>
</evidence>
<dbReference type="GO" id="GO:0033290">
    <property type="term" value="C:eukaryotic 48S preinitiation complex"/>
    <property type="evidence" value="ECO:0007669"/>
    <property type="project" value="TreeGrafter"/>
</dbReference>
<dbReference type="SUPFAM" id="SSF50249">
    <property type="entry name" value="Nucleic acid-binding proteins"/>
    <property type="match status" value="1"/>
</dbReference>
<dbReference type="Pfam" id="PF00575">
    <property type="entry name" value="S1"/>
    <property type="match status" value="1"/>
</dbReference>
<protein>
    <recommendedName>
        <fullName evidence="5">S1 motif domain-containing protein</fullName>
    </recommendedName>
</protein>
<evidence type="ECO:0000256" key="1">
    <source>
        <dbReference type="ARBA" id="ARBA00007223"/>
    </source>
</evidence>
<evidence type="ECO:0000313" key="6">
    <source>
        <dbReference type="EMBL" id="KAK4525034.1"/>
    </source>
</evidence>
<dbReference type="InterPro" id="IPR012340">
    <property type="entry name" value="NA-bd_OB-fold"/>
</dbReference>
<evidence type="ECO:0000256" key="2">
    <source>
        <dbReference type="ARBA" id="ARBA00022540"/>
    </source>
</evidence>
<keyword evidence="3" id="KW-0648">Protein biosynthesis</keyword>
<feature type="compositionally biased region" description="Basic and acidic residues" evidence="4">
    <location>
        <begin position="281"/>
        <end position="293"/>
    </location>
</feature>
<evidence type="ECO:0000313" key="7">
    <source>
        <dbReference type="Proteomes" id="UP001300502"/>
    </source>
</evidence>
<sequence length="313" mass="36953">MVQLECRMYENTYPEPEDVVMVQVKDIQEMGAYVQLLEYNNIHGMIMLSELSRRRIRSVNKLLRVGRQEVCLVVRVDKEKGYIDLSKRRVTPEDLQRMEEKWNKSRAVHSIMRHVAETVQVDLEDLYQRWGWPLYRRFGHAYDGFRQILVDNSILNDLEITEREKEELMKNIQRKLTPTVMRFRADIEVYCFRFEGIDAVKEALLCGEQEGTEESPVKVKLVKPPLYVVTTSCLDKKQGIEILQRAVEAIKTKILEKNGKFTIKEEPRAISDRDDRLLSRLMDELEAENREVSGDEDESDEEQDEEMMEEEEE</sequence>
<dbReference type="InterPro" id="IPR011488">
    <property type="entry name" value="TIF_2_asu"/>
</dbReference>
<accession>A0AAV9ICJ4</accession>
<gene>
    <name evidence="6" type="ORF">GAYE_SCF07G2938</name>
</gene>
<dbReference type="InterPro" id="IPR044126">
    <property type="entry name" value="S1_IF2_alpha"/>
</dbReference>
<dbReference type="CDD" id="cd04452">
    <property type="entry name" value="S1_IF2_alpha"/>
    <property type="match status" value="1"/>
</dbReference>
<dbReference type="InterPro" id="IPR024055">
    <property type="entry name" value="TIF2_asu_C"/>
</dbReference>
<name>A0AAV9ICJ4_9RHOD</name>
<proteinExistence type="inferred from homology"/>
<keyword evidence="2" id="KW-0396">Initiation factor</keyword>
<dbReference type="FunFam" id="3.30.70.1130:FF:000001">
    <property type="entry name" value="Eukaryotic translation initiation factor 2 subunit 1"/>
    <property type="match status" value="1"/>
</dbReference>
<dbReference type="PANTHER" id="PTHR10602">
    <property type="entry name" value="EUKARYOTIC TRANSLATION INITIATION FACTOR 2 SUBUNIT 1"/>
    <property type="match status" value="1"/>
</dbReference>